<feature type="region of interest" description="Disordered" evidence="1">
    <location>
        <begin position="1"/>
        <end position="23"/>
    </location>
</feature>
<feature type="compositionally biased region" description="Acidic residues" evidence="1">
    <location>
        <begin position="360"/>
        <end position="378"/>
    </location>
</feature>
<feature type="compositionally biased region" description="Basic residues" evidence="1">
    <location>
        <begin position="418"/>
        <end position="433"/>
    </location>
</feature>
<dbReference type="AlphaFoldDB" id="A0A165NH25"/>
<feature type="compositionally biased region" description="Basic residues" evidence="1">
    <location>
        <begin position="384"/>
        <end position="393"/>
    </location>
</feature>
<accession>A0A165NH25</accession>
<feature type="compositionally biased region" description="Polar residues" evidence="1">
    <location>
        <begin position="94"/>
        <end position="104"/>
    </location>
</feature>
<evidence type="ECO:0000313" key="2">
    <source>
        <dbReference type="EMBL" id="KZT19631.1"/>
    </source>
</evidence>
<dbReference type="OrthoDB" id="3176823at2759"/>
<dbReference type="InParanoid" id="A0A165NH25"/>
<sequence length="506" mass="55770">MGAPVPSTHLPFSPLSSPTISTPQLQTEPATLIHQTFSPPPQPVPTTWSTDLTMADMENSSMMNIDEFLAELGEGVVEQVSQHHTSPYPFRTPIPTSRRSTSPVPFSPPSDGGDNHVSTHEIIVISDDESEGPTQPYIGGKSPRDHVARTHPPSVGQGTLVPPTSAVPSRRPSLMLAVLPRIPTTTFDPVTPGWKLSERVTIPGLGPSMISLRQRSPTLMRRSPSPGVGPLTMATEPRPYTGGKAPRNLELHMQAAYLTTKPEKKKTKKPKTLLEKKRMNAAADGEDYIPSPTKKSTKRGCKATGASPREVAHSFNPLDYDWDEEEENKKRRKSRNTVASSSAVQLEDVEPEDNPHEDTFDVDAYEPGMDDVDYDPEGCGDGSRRKRKRKAPARKVDFGGEEPPKKKQKKSPSQPSKPRSKKRKGQSPKKGTRKLGPPRLKCPREGCNHYAHAKGDMDRHLESRAHKEPAWVCRMCTKKCQRADSLKRHCEKGCPAGVHSVHLCEP</sequence>
<organism evidence="2 3">
    <name type="scientific">Neolentinus lepideus HHB14362 ss-1</name>
    <dbReference type="NCBI Taxonomy" id="1314782"/>
    <lineage>
        <taxon>Eukaryota</taxon>
        <taxon>Fungi</taxon>
        <taxon>Dikarya</taxon>
        <taxon>Basidiomycota</taxon>
        <taxon>Agaricomycotina</taxon>
        <taxon>Agaricomycetes</taxon>
        <taxon>Gloeophyllales</taxon>
        <taxon>Gloeophyllaceae</taxon>
        <taxon>Neolentinus</taxon>
    </lineage>
</organism>
<evidence type="ECO:0000256" key="1">
    <source>
        <dbReference type="SAM" id="MobiDB-lite"/>
    </source>
</evidence>
<keyword evidence="3" id="KW-1185">Reference proteome</keyword>
<dbReference type="EMBL" id="KV425636">
    <property type="protein sequence ID" value="KZT19631.1"/>
    <property type="molecule type" value="Genomic_DNA"/>
</dbReference>
<feature type="compositionally biased region" description="Polar residues" evidence="1">
    <location>
        <begin position="14"/>
        <end position="23"/>
    </location>
</feature>
<feature type="region of interest" description="Disordered" evidence="1">
    <location>
        <begin position="262"/>
        <end position="447"/>
    </location>
</feature>
<feature type="compositionally biased region" description="Basic and acidic residues" evidence="1">
    <location>
        <begin position="394"/>
        <end position="405"/>
    </location>
</feature>
<reference evidence="2 3" key="1">
    <citation type="journal article" date="2016" name="Mol. Biol. Evol.">
        <title>Comparative Genomics of Early-Diverging Mushroom-Forming Fungi Provides Insights into the Origins of Lignocellulose Decay Capabilities.</title>
        <authorList>
            <person name="Nagy L.G."/>
            <person name="Riley R."/>
            <person name="Tritt A."/>
            <person name="Adam C."/>
            <person name="Daum C."/>
            <person name="Floudas D."/>
            <person name="Sun H."/>
            <person name="Yadav J.S."/>
            <person name="Pangilinan J."/>
            <person name="Larsson K.H."/>
            <person name="Matsuura K."/>
            <person name="Barry K."/>
            <person name="Labutti K."/>
            <person name="Kuo R."/>
            <person name="Ohm R.A."/>
            <person name="Bhattacharya S.S."/>
            <person name="Shirouzu T."/>
            <person name="Yoshinaga Y."/>
            <person name="Martin F.M."/>
            <person name="Grigoriev I.V."/>
            <person name="Hibbett D.S."/>
        </authorList>
    </citation>
    <scope>NUCLEOTIDE SEQUENCE [LARGE SCALE GENOMIC DNA]</scope>
    <source>
        <strain evidence="2 3">HHB14362 ss-1</strain>
    </source>
</reference>
<protein>
    <recommendedName>
        <fullName evidence="4">C2H2-type domain-containing protein</fullName>
    </recommendedName>
</protein>
<name>A0A165NH25_9AGAM</name>
<dbReference type="Proteomes" id="UP000076761">
    <property type="component" value="Unassembled WGS sequence"/>
</dbReference>
<evidence type="ECO:0000313" key="3">
    <source>
        <dbReference type="Proteomes" id="UP000076761"/>
    </source>
</evidence>
<evidence type="ECO:0008006" key="4">
    <source>
        <dbReference type="Google" id="ProtNLM"/>
    </source>
</evidence>
<gene>
    <name evidence="2" type="ORF">NEOLEDRAFT_937667</name>
</gene>
<feature type="region of interest" description="Disordered" evidence="1">
    <location>
        <begin position="84"/>
        <end position="168"/>
    </location>
</feature>
<proteinExistence type="predicted"/>